<name>A0A834DYJ5_9CHIR</name>
<evidence type="ECO:0000313" key="2">
    <source>
        <dbReference type="Proteomes" id="UP000664940"/>
    </source>
</evidence>
<comment type="caution">
    <text evidence="1">The sequence shown here is derived from an EMBL/GenBank/DDBJ whole genome shotgun (WGS) entry which is preliminary data.</text>
</comment>
<dbReference type="EMBL" id="JABVXQ010000008">
    <property type="protein sequence ID" value="KAF6094927.1"/>
    <property type="molecule type" value="Genomic_DNA"/>
</dbReference>
<proteinExistence type="predicted"/>
<sequence>MFMCVHAHEYMKDWICTSVYMHVHGSVHVCVCVHVHVCACPCARVYVYVYCKDEVLGCCSPFWLLTLPTDHGVLPHFWPPLAEKISLWSGPAPEAGEDLPRPHLPGGQRHLGDCKMLPVSEGAGKRPPEVPEHLAFLQLPGKTHGMRKRRACRV</sequence>
<reference evidence="1 2" key="1">
    <citation type="journal article" date="2020" name="Nature">
        <title>Six reference-quality genomes reveal evolution of bat adaptations.</title>
        <authorList>
            <person name="Jebb D."/>
            <person name="Huang Z."/>
            <person name="Pippel M."/>
            <person name="Hughes G.M."/>
            <person name="Lavrichenko K."/>
            <person name="Devanna P."/>
            <person name="Winkler S."/>
            <person name="Jermiin L.S."/>
            <person name="Skirmuntt E.C."/>
            <person name="Katzourakis A."/>
            <person name="Burkitt-Gray L."/>
            <person name="Ray D.A."/>
            <person name="Sullivan K.A.M."/>
            <person name="Roscito J.G."/>
            <person name="Kirilenko B.M."/>
            <person name="Davalos L.M."/>
            <person name="Corthals A.P."/>
            <person name="Power M.L."/>
            <person name="Jones G."/>
            <person name="Ransome R.D."/>
            <person name="Dechmann D.K.N."/>
            <person name="Locatelli A.G."/>
            <person name="Puechmaille S.J."/>
            <person name="Fedrigo O."/>
            <person name="Jarvis E.D."/>
            <person name="Hiller M."/>
            <person name="Vernes S.C."/>
            <person name="Myers E.W."/>
            <person name="Teeling E.C."/>
        </authorList>
    </citation>
    <scope>NUCLEOTIDE SEQUENCE [LARGE SCALE GENOMIC DNA]</scope>
    <source>
        <strain evidence="1">Bat1K_MPI-CBG_1</strain>
    </source>
</reference>
<organism evidence="1 2">
    <name type="scientific">Phyllostomus discolor</name>
    <name type="common">pale spear-nosed bat</name>
    <dbReference type="NCBI Taxonomy" id="89673"/>
    <lineage>
        <taxon>Eukaryota</taxon>
        <taxon>Metazoa</taxon>
        <taxon>Chordata</taxon>
        <taxon>Craniata</taxon>
        <taxon>Vertebrata</taxon>
        <taxon>Euteleostomi</taxon>
        <taxon>Mammalia</taxon>
        <taxon>Eutheria</taxon>
        <taxon>Laurasiatheria</taxon>
        <taxon>Chiroptera</taxon>
        <taxon>Yangochiroptera</taxon>
        <taxon>Phyllostomidae</taxon>
        <taxon>Phyllostominae</taxon>
        <taxon>Phyllostomus</taxon>
    </lineage>
</organism>
<dbReference type="AlphaFoldDB" id="A0A834DYJ5"/>
<evidence type="ECO:0000313" key="1">
    <source>
        <dbReference type="EMBL" id="KAF6094927.1"/>
    </source>
</evidence>
<protein>
    <submittedName>
        <fullName evidence="1">Uncharacterized protein</fullName>
    </submittedName>
</protein>
<dbReference type="Proteomes" id="UP000664940">
    <property type="component" value="Unassembled WGS sequence"/>
</dbReference>
<gene>
    <name evidence="1" type="ORF">HJG60_011990</name>
</gene>
<accession>A0A834DYJ5</accession>